<reference evidence="8" key="1">
    <citation type="submission" date="2015-12" db="EMBL/GenBank/DDBJ databases">
        <title>De novo transcriptome assembly of four potential Pierce s Disease insect vectors from Arizona vineyards.</title>
        <authorList>
            <person name="Tassone E.E."/>
        </authorList>
    </citation>
    <scope>NUCLEOTIDE SEQUENCE</scope>
</reference>
<dbReference type="AlphaFoldDB" id="A0A1B6E3U2"/>
<proteinExistence type="predicted"/>
<sequence length="574" mass="65216">MRANLILHIIFLVLIKRVQINAKIVFVSLNEPEICGDNICQGCGLCLGPDDGEKQCNKKHHTESKKNILTIFTNECSSRGLCSKDVCPNDCSPLFGSWYCKCDSKHYGSKCSLQFEENKIYKTAKSISPIFAPFSKVFKRTALLIAITNLGENIEVYVDYGGLVTHFQDSKAAITENPYKSCLEYAVAPDKICQLVEKSGSANLFLFEFTYPIIKKKDEFVIYDKNEDGNTVQIGREHTMTIRVLNKINAPNWEPEVFKASYSKVILYDTVDRKECIPTVELRDCSLDTEDILFTYRAQEKIIQATVSVTDTFCVHEISWKWQVFKYGVNFDEKDKPTIDKIYAAQKLQKHLLLEKFTMDASKYLIKLSGLYGTRDKKLTNFAYCYHEVRLEPIQPIIRGGTTRAFYFGDDLILDASLSRDPNMPPESQGHLRYTWTCLASIPLCTPFLTESNKRTIKGPFIPGKVFNFVLTLSSVNNDRKIESTNQIIQVMGKHVANLLLSCKKNCGITGYKATPHEIVYLQADLEESEKAKGKSLPPLIWTYYENGGDELNLSNIAQPNTPFNIRIIKKDIL</sequence>
<keyword evidence="5" id="KW-0472">Membrane</keyword>
<gene>
    <name evidence="8" type="ORF">g.16689</name>
</gene>
<keyword evidence="2" id="KW-0812">Transmembrane</keyword>
<organism evidence="8">
    <name type="scientific">Clastoptera arizonana</name>
    <name type="common">Arizona spittle bug</name>
    <dbReference type="NCBI Taxonomy" id="38151"/>
    <lineage>
        <taxon>Eukaryota</taxon>
        <taxon>Metazoa</taxon>
        <taxon>Ecdysozoa</taxon>
        <taxon>Arthropoda</taxon>
        <taxon>Hexapoda</taxon>
        <taxon>Insecta</taxon>
        <taxon>Pterygota</taxon>
        <taxon>Neoptera</taxon>
        <taxon>Paraneoptera</taxon>
        <taxon>Hemiptera</taxon>
        <taxon>Auchenorrhyncha</taxon>
        <taxon>Cercopoidea</taxon>
        <taxon>Clastopteridae</taxon>
        <taxon>Clastoptera</taxon>
    </lineage>
</organism>
<comment type="subcellular location">
    <subcellularLocation>
        <location evidence="1">Membrane</location>
    </subcellularLocation>
</comment>
<evidence type="ECO:0000313" key="8">
    <source>
        <dbReference type="EMBL" id="JAS32569.1"/>
    </source>
</evidence>
<keyword evidence="6" id="KW-0732">Signal</keyword>
<feature type="signal peptide" evidence="6">
    <location>
        <begin position="1"/>
        <end position="22"/>
    </location>
</feature>
<accession>A0A1B6E3U2</accession>
<evidence type="ECO:0000256" key="4">
    <source>
        <dbReference type="ARBA" id="ARBA00022989"/>
    </source>
</evidence>
<protein>
    <recommendedName>
        <fullName evidence="7">PKD/REJ-like domain-containing protein</fullName>
    </recommendedName>
</protein>
<dbReference type="GO" id="GO:0005261">
    <property type="term" value="F:monoatomic cation channel activity"/>
    <property type="evidence" value="ECO:0007669"/>
    <property type="project" value="TreeGrafter"/>
</dbReference>
<evidence type="ECO:0000256" key="2">
    <source>
        <dbReference type="ARBA" id="ARBA00022692"/>
    </source>
</evidence>
<keyword evidence="4" id="KW-1133">Transmembrane helix</keyword>
<dbReference type="EMBL" id="GEDC01004729">
    <property type="protein sequence ID" value="JAS32569.1"/>
    <property type="molecule type" value="Transcribed_RNA"/>
</dbReference>
<keyword evidence="3" id="KW-0677">Repeat</keyword>
<dbReference type="InterPro" id="IPR002859">
    <property type="entry name" value="PKD/REJ-like"/>
</dbReference>
<feature type="non-terminal residue" evidence="8">
    <location>
        <position position="574"/>
    </location>
</feature>
<dbReference type="PANTHER" id="PTHR46730:SF1">
    <property type="entry name" value="PLAT DOMAIN-CONTAINING PROTEIN"/>
    <property type="match status" value="1"/>
</dbReference>
<feature type="chain" id="PRO_5008581773" description="PKD/REJ-like domain-containing protein" evidence="6">
    <location>
        <begin position="23"/>
        <end position="574"/>
    </location>
</feature>
<dbReference type="GO" id="GO:0006816">
    <property type="term" value="P:calcium ion transport"/>
    <property type="evidence" value="ECO:0007669"/>
    <property type="project" value="TreeGrafter"/>
</dbReference>
<dbReference type="PANTHER" id="PTHR46730">
    <property type="entry name" value="POLYCYSTIN-1"/>
    <property type="match status" value="1"/>
</dbReference>
<evidence type="ECO:0000256" key="5">
    <source>
        <dbReference type="ARBA" id="ARBA00023136"/>
    </source>
</evidence>
<evidence type="ECO:0000256" key="6">
    <source>
        <dbReference type="SAM" id="SignalP"/>
    </source>
</evidence>
<evidence type="ECO:0000256" key="1">
    <source>
        <dbReference type="ARBA" id="ARBA00004370"/>
    </source>
</evidence>
<evidence type="ECO:0000259" key="7">
    <source>
        <dbReference type="Pfam" id="PF02010"/>
    </source>
</evidence>
<name>A0A1B6E3U2_9HEMI</name>
<dbReference type="Pfam" id="PF02010">
    <property type="entry name" value="REJ"/>
    <property type="match status" value="1"/>
</dbReference>
<evidence type="ECO:0000256" key="3">
    <source>
        <dbReference type="ARBA" id="ARBA00022737"/>
    </source>
</evidence>
<feature type="domain" description="PKD/REJ-like" evidence="7">
    <location>
        <begin position="306"/>
        <end position="516"/>
    </location>
</feature>
<dbReference type="GO" id="GO:0005886">
    <property type="term" value="C:plasma membrane"/>
    <property type="evidence" value="ECO:0007669"/>
    <property type="project" value="TreeGrafter"/>
</dbReference>